<evidence type="ECO:0000259" key="1">
    <source>
        <dbReference type="Pfam" id="PF12697"/>
    </source>
</evidence>
<dbReference type="EMBL" id="CP001854">
    <property type="protein sequence ID" value="ADB50821.1"/>
    <property type="molecule type" value="Genomic_DNA"/>
</dbReference>
<dbReference type="AlphaFoldDB" id="D3F7F9"/>
<dbReference type="PANTHER" id="PTHR43433">
    <property type="entry name" value="HYDROLASE, ALPHA/BETA FOLD FAMILY PROTEIN"/>
    <property type="match status" value="1"/>
</dbReference>
<dbReference type="Gene3D" id="3.40.50.1820">
    <property type="entry name" value="alpha/beta hydrolase"/>
    <property type="match status" value="1"/>
</dbReference>
<dbReference type="RefSeq" id="WP_012933872.1">
    <property type="nucleotide sequence ID" value="NC_013739.1"/>
</dbReference>
<feature type="domain" description="AB hydrolase-1" evidence="1">
    <location>
        <begin position="44"/>
        <end position="249"/>
    </location>
</feature>
<dbReference type="InterPro" id="IPR050471">
    <property type="entry name" value="AB_hydrolase"/>
</dbReference>
<dbReference type="PANTHER" id="PTHR43433:SF5">
    <property type="entry name" value="AB HYDROLASE-1 DOMAIN-CONTAINING PROTEIN"/>
    <property type="match status" value="1"/>
</dbReference>
<keyword evidence="3" id="KW-1185">Reference proteome</keyword>
<organism evidence="2 3">
    <name type="scientific">Conexibacter woesei (strain DSM 14684 / CCUG 47730 / CIP 108061 / JCM 11494 / NBRC 100937 / ID131577)</name>
    <dbReference type="NCBI Taxonomy" id="469383"/>
    <lineage>
        <taxon>Bacteria</taxon>
        <taxon>Bacillati</taxon>
        <taxon>Actinomycetota</taxon>
        <taxon>Thermoleophilia</taxon>
        <taxon>Solirubrobacterales</taxon>
        <taxon>Conexibacteraceae</taxon>
        <taxon>Conexibacter</taxon>
    </lineage>
</organism>
<reference evidence="3" key="2">
    <citation type="submission" date="2010-01" db="EMBL/GenBank/DDBJ databases">
        <title>The complete genome of Conexibacter woesei DSM 14684.</title>
        <authorList>
            <consortium name="US DOE Joint Genome Institute (JGI-PGF)"/>
            <person name="Lucas S."/>
            <person name="Copeland A."/>
            <person name="Lapidus A."/>
            <person name="Glavina del Rio T."/>
            <person name="Dalin E."/>
            <person name="Tice H."/>
            <person name="Bruce D."/>
            <person name="Goodwin L."/>
            <person name="Pitluck S."/>
            <person name="Kyrpides N."/>
            <person name="Mavromatis K."/>
            <person name="Ivanova N."/>
            <person name="Mikhailova N."/>
            <person name="Chertkov O."/>
            <person name="Brettin T."/>
            <person name="Detter J.C."/>
            <person name="Han C."/>
            <person name="Larimer F."/>
            <person name="Land M."/>
            <person name="Hauser L."/>
            <person name="Markowitz V."/>
            <person name="Cheng J.-F."/>
            <person name="Hugenholtz P."/>
            <person name="Woyke T."/>
            <person name="Wu D."/>
            <person name="Pukall R."/>
            <person name="Steenblock K."/>
            <person name="Schneider S."/>
            <person name="Klenk H.-P."/>
            <person name="Eisen J.A."/>
        </authorList>
    </citation>
    <scope>NUCLEOTIDE SEQUENCE [LARGE SCALE GENOMIC DNA]</scope>
    <source>
        <strain evidence="3">DSM 14684 / CIP 108061 / JCM 11494 / NBRC 100937 / ID131577</strain>
    </source>
</reference>
<name>D3F7F9_CONWI</name>
<accession>D3F7F9</accession>
<dbReference type="OrthoDB" id="9802489at2"/>
<reference evidence="2 3" key="1">
    <citation type="journal article" date="2010" name="Stand. Genomic Sci.">
        <title>Complete genome sequence of Conexibacter woesei type strain (ID131577).</title>
        <authorList>
            <person name="Pukall R."/>
            <person name="Lapidus A."/>
            <person name="Glavina Del Rio T."/>
            <person name="Copeland A."/>
            <person name="Tice H."/>
            <person name="Cheng J.-F."/>
            <person name="Lucas S."/>
            <person name="Chen F."/>
            <person name="Nolan M."/>
            <person name="Bruce D."/>
            <person name="Goodwin L."/>
            <person name="Pitluck S."/>
            <person name="Mavromatis K."/>
            <person name="Ivanova N."/>
            <person name="Ovchinnikova G."/>
            <person name="Pati A."/>
            <person name="Chen A."/>
            <person name="Palaniappan K."/>
            <person name="Land M."/>
            <person name="Hauser L."/>
            <person name="Chang Y.-J."/>
            <person name="Jeffries C.D."/>
            <person name="Chain P."/>
            <person name="Meincke L."/>
            <person name="Sims D."/>
            <person name="Brettin T."/>
            <person name="Detter J.C."/>
            <person name="Rohde M."/>
            <person name="Goeker M."/>
            <person name="Bristow J."/>
            <person name="Eisen J.A."/>
            <person name="Markowitz V."/>
            <person name="Kyrpides N.C."/>
            <person name="Klenk H.-P."/>
            <person name="Hugenholtz P."/>
        </authorList>
    </citation>
    <scope>NUCLEOTIDE SEQUENCE [LARGE SCALE GENOMIC DNA]</scope>
    <source>
        <strain evidence="3">DSM 14684 / CIP 108061 / JCM 11494 / NBRC 100937 / ID131577</strain>
    </source>
</reference>
<dbReference type="InterPro" id="IPR000073">
    <property type="entry name" value="AB_hydrolase_1"/>
</dbReference>
<dbReference type="KEGG" id="cwo:Cwoe_2398"/>
<dbReference type="Pfam" id="PF12697">
    <property type="entry name" value="Abhydrolase_6"/>
    <property type="match status" value="1"/>
</dbReference>
<dbReference type="PRINTS" id="PR00111">
    <property type="entry name" value="ABHYDROLASE"/>
</dbReference>
<evidence type="ECO:0000313" key="2">
    <source>
        <dbReference type="EMBL" id="ADB50821.1"/>
    </source>
</evidence>
<protein>
    <submittedName>
        <fullName evidence="2">Alpha/beta hydrolase fold protein</fullName>
    </submittedName>
</protein>
<dbReference type="Proteomes" id="UP000008229">
    <property type="component" value="Chromosome"/>
</dbReference>
<sequence>MEVARGELGRYPFAAVGTGDPVVVLAGLSPVTGVGGDGTVRASLAPLAGLARRRRLVLLNRRSRLPRGMTMAQLAAEHAEAIRAGLAAPVDVLGSSTGGSIAQQLAADHPDVVRRLVLISSACRLGPHGRRAQRQVAARIRAGARRRAFAVMAADLVPPRRGQVALGALGWLLGPALVRDPRELDDMATTIEAEDAFDLAACRTPIAARTLIVAGRDDRFYSPALFEETARLIPRSELHVIPGRGHVTVTRDRRLRGEALGAFLA</sequence>
<dbReference type="eggNOG" id="COG2021">
    <property type="taxonomic scope" value="Bacteria"/>
</dbReference>
<dbReference type="SUPFAM" id="SSF53474">
    <property type="entry name" value="alpha/beta-Hydrolases"/>
    <property type="match status" value="1"/>
</dbReference>
<gene>
    <name evidence="2" type="ordered locus">Cwoe_2398</name>
</gene>
<dbReference type="GO" id="GO:0016787">
    <property type="term" value="F:hydrolase activity"/>
    <property type="evidence" value="ECO:0007669"/>
    <property type="project" value="UniProtKB-KW"/>
</dbReference>
<proteinExistence type="predicted"/>
<evidence type="ECO:0000313" key="3">
    <source>
        <dbReference type="Proteomes" id="UP000008229"/>
    </source>
</evidence>
<dbReference type="STRING" id="469383.Cwoe_2398"/>
<dbReference type="HOGENOM" id="CLU_020336_33_0_11"/>
<keyword evidence="2" id="KW-0378">Hydrolase</keyword>
<dbReference type="InterPro" id="IPR029058">
    <property type="entry name" value="AB_hydrolase_fold"/>
</dbReference>